<dbReference type="PANTHER" id="PTHR33619:SF3">
    <property type="entry name" value="POLYSACCHARIDE EXPORT PROTEIN GFCE-RELATED"/>
    <property type="match status" value="1"/>
</dbReference>
<evidence type="ECO:0000256" key="10">
    <source>
        <dbReference type="ARBA" id="ARBA00023114"/>
    </source>
</evidence>
<evidence type="ECO:0000256" key="11">
    <source>
        <dbReference type="ARBA" id="ARBA00023136"/>
    </source>
</evidence>
<evidence type="ECO:0000256" key="1">
    <source>
        <dbReference type="ARBA" id="ARBA00004571"/>
    </source>
</evidence>
<keyword evidence="8" id="KW-0625">Polysaccharide transport</keyword>
<dbReference type="Pfam" id="PF10531">
    <property type="entry name" value="SLBB"/>
    <property type="match status" value="2"/>
</dbReference>
<evidence type="ECO:0000313" key="19">
    <source>
        <dbReference type="Proteomes" id="UP000004344"/>
    </source>
</evidence>
<keyword evidence="9" id="KW-0406">Ion transport</keyword>
<dbReference type="GO" id="GO:0046930">
    <property type="term" value="C:pore complex"/>
    <property type="evidence" value="ECO:0007669"/>
    <property type="project" value="UniProtKB-KW"/>
</dbReference>
<feature type="domain" description="Soluble ligand binding" evidence="16">
    <location>
        <begin position="304"/>
        <end position="338"/>
    </location>
</feature>
<keyword evidence="3" id="KW-0813">Transport</keyword>
<reference evidence="18 19" key="1">
    <citation type="submission" date="2011-09" db="EMBL/GenBank/DDBJ databases">
        <title>The draft genome of Fischerella sp. JSC-11.</title>
        <authorList>
            <consortium name="US DOE Joint Genome Institute (JGI-PGF)"/>
            <person name="Lucas S."/>
            <person name="Han J."/>
            <person name="Lapidus A."/>
            <person name="Cheng J.-F."/>
            <person name="Goodwin L."/>
            <person name="Pitluck S."/>
            <person name="Peters L."/>
            <person name="Land M.L."/>
            <person name="Hauser L."/>
            <person name="Sarkisova S."/>
            <person name="Bryant D.A."/>
            <person name="Brown I."/>
            <person name="Woyke T.J."/>
        </authorList>
    </citation>
    <scope>NUCLEOTIDE SEQUENCE [LARGE SCALE GENOMIC DNA]</scope>
    <source>
        <strain evidence="18 19">JSC-11</strain>
    </source>
</reference>
<dbReference type="Pfam" id="PF02563">
    <property type="entry name" value="Poly_export"/>
    <property type="match status" value="1"/>
</dbReference>
<evidence type="ECO:0000256" key="8">
    <source>
        <dbReference type="ARBA" id="ARBA00023047"/>
    </source>
</evidence>
<keyword evidence="11" id="KW-0472">Membrane</keyword>
<dbReference type="Pfam" id="PF22461">
    <property type="entry name" value="SLBB_2"/>
    <property type="match status" value="1"/>
</dbReference>
<evidence type="ECO:0000259" key="17">
    <source>
        <dbReference type="Pfam" id="PF22461"/>
    </source>
</evidence>
<accession>G6FZI9</accession>
<comment type="subcellular location">
    <subcellularLocation>
        <location evidence="1">Cell outer membrane</location>
        <topology evidence="1">Multi-pass membrane protein</topology>
    </subcellularLocation>
</comment>
<evidence type="ECO:0000256" key="14">
    <source>
        <dbReference type="ARBA" id="ARBA00023288"/>
    </source>
</evidence>
<comment type="caution">
    <text evidence="18">The sequence shown here is derived from an EMBL/GenBank/DDBJ whole genome shotgun (WGS) entry which is preliminary data.</text>
</comment>
<name>G6FZI9_9CYAN</name>
<dbReference type="InterPro" id="IPR019554">
    <property type="entry name" value="Soluble_ligand-bd"/>
</dbReference>
<evidence type="ECO:0000256" key="12">
    <source>
        <dbReference type="ARBA" id="ARBA00023139"/>
    </source>
</evidence>
<dbReference type="GO" id="GO:0006811">
    <property type="term" value="P:monoatomic ion transport"/>
    <property type="evidence" value="ECO:0007669"/>
    <property type="project" value="UniProtKB-KW"/>
</dbReference>
<dbReference type="Proteomes" id="UP000004344">
    <property type="component" value="Unassembled WGS sequence"/>
</dbReference>
<keyword evidence="13" id="KW-0998">Cell outer membrane</keyword>
<dbReference type="GO" id="GO:0009279">
    <property type="term" value="C:cell outer membrane"/>
    <property type="evidence" value="ECO:0007669"/>
    <property type="project" value="UniProtKB-SubCell"/>
</dbReference>
<dbReference type="Gene3D" id="3.30.1950.10">
    <property type="entry name" value="wza like domain"/>
    <property type="match status" value="1"/>
</dbReference>
<evidence type="ECO:0000256" key="2">
    <source>
        <dbReference type="ARBA" id="ARBA00009450"/>
    </source>
</evidence>
<dbReference type="PANTHER" id="PTHR33619">
    <property type="entry name" value="POLYSACCHARIDE EXPORT PROTEIN GFCE-RELATED"/>
    <property type="match status" value="1"/>
</dbReference>
<evidence type="ECO:0000256" key="9">
    <source>
        <dbReference type="ARBA" id="ARBA00023065"/>
    </source>
</evidence>
<organism evidence="18 19">
    <name type="scientific">Fischerella thermalis JSC-11</name>
    <dbReference type="NCBI Taxonomy" id="741277"/>
    <lineage>
        <taxon>Bacteria</taxon>
        <taxon>Bacillati</taxon>
        <taxon>Cyanobacteriota</taxon>
        <taxon>Cyanophyceae</taxon>
        <taxon>Nostocales</taxon>
        <taxon>Hapalosiphonaceae</taxon>
        <taxon>Fischerella</taxon>
    </lineage>
</organism>
<dbReference type="InterPro" id="IPR049712">
    <property type="entry name" value="Poly_export"/>
</dbReference>
<keyword evidence="12" id="KW-0564">Palmitate</keyword>
<sequence length="504" mass="53438">MVFQVNMLNTSLWKLFSQPVAGLLFFTLALTNFLPAVMAQTQTPTVKQCLDQELADSRNTQASYTGYTLGGGDRIRVNVFEVEEYTGEYTIPPGGAINLALIGTVPVQGLSTEQAANVIECAYRTYLKRPIISVNLLSPRPINVTVAGEVSRPGAYSLSLSGGAGQDPGVQYPTVMSALTTAQGVTQAADITQVQLRRRLGYGPEQVITLDLKKYIQTGTLPQDVTLRDGDTIFVPTATGLNLADARNLSAASFAADITQPRSVVVTGEVNRPGTYLVTQGQAEGAGTGTTTGTNAPAISGQPTVSRAIQLAGGITPQANIRDIVIRRPTRTGTEQQIRVNFWQLLQSGDINQDIVVQDGDTIVIPTATEVNPAEATQLANTTLSPSRIQVGVVGEVKNPGRVEVLPNSTLNQAVLAAGGFNDARARSSTVDLIRLNPDGSVTKRRVKINFSAGINEKTNPILRNNDVIVVNRSNAALTGDSIGAIFNPIGTVLGIIRSVLTGF</sequence>
<feature type="domain" description="SLBB" evidence="17">
    <location>
        <begin position="144"/>
        <end position="235"/>
    </location>
</feature>
<feature type="domain" description="Soluble ligand binding" evidence="16">
    <location>
        <begin position="391"/>
        <end position="444"/>
    </location>
</feature>
<protein>
    <submittedName>
        <fullName evidence="18">Polysaccharide export protein</fullName>
    </submittedName>
</protein>
<dbReference type="EMBL" id="AGIZ01000016">
    <property type="protein sequence ID" value="EHC08918.1"/>
    <property type="molecule type" value="Genomic_DNA"/>
</dbReference>
<dbReference type="InterPro" id="IPR003715">
    <property type="entry name" value="Poly_export_N"/>
</dbReference>
<evidence type="ECO:0000256" key="6">
    <source>
        <dbReference type="ARBA" id="ARBA00022692"/>
    </source>
</evidence>
<keyword evidence="19" id="KW-1185">Reference proteome</keyword>
<proteinExistence type="inferred from homology"/>
<keyword evidence="14" id="KW-0449">Lipoprotein</keyword>
<evidence type="ECO:0000256" key="7">
    <source>
        <dbReference type="ARBA" id="ARBA00022729"/>
    </source>
</evidence>
<evidence type="ECO:0000256" key="13">
    <source>
        <dbReference type="ARBA" id="ARBA00023237"/>
    </source>
</evidence>
<evidence type="ECO:0000256" key="5">
    <source>
        <dbReference type="ARBA" id="ARBA00022597"/>
    </source>
</evidence>
<keyword evidence="4" id="KW-1134">Transmembrane beta strand</keyword>
<keyword evidence="6" id="KW-0812">Transmembrane</keyword>
<dbReference type="InterPro" id="IPR054765">
    <property type="entry name" value="SLBB_dom"/>
</dbReference>
<gene>
    <name evidence="18" type="ORF">FJSC11DRAFT_4288</name>
</gene>
<evidence type="ECO:0000256" key="4">
    <source>
        <dbReference type="ARBA" id="ARBA00022452"/>
    </source>
</evidence>
<dbReference type="Gene3D" id="3.10.560.10">
    <property type="entry name" value="Outer membrane lipoprotein wza domain like"/>
    <property type="match status" value="3"/>
</dbReference>
<evidence type="ECO:0000256" key="3">
    <source>
        <dbReference type="ARBA" id="ARBA00022448"/>
    </source>
</evidence>
<feature type="domain" description="Polysaccharide export protein N-terminal" evidence="15">
    <location>
        <begin position="64"/>
        <end position="136"/>
    </location>
</feature>
<evidence type="ECO:0000259" key="15">
    <source>
        <dbReference type="Pfam" id="PF02563"/>
    </source>
</evidence>
<comment type="similarity">
    <text evidence="2">Belongs to the BexD/CtrA/VexA family.</text>
</comment>
<dbReference type="GO" id="GO:0015159">
    <property type="term" value="F:polysaccharide transmembrane transporter activity"/>
    <property type="evidence" value="ECO:0007669"/>
    <property type="project" value="InterPro"/>
</dbReference>
<keyword evidence="10" id="KW-0626">Porin</keyword>
<dbReference type="GO" id="GO:0015288">
    <property type="term" value="F:porin activity"/>
    <property type="evidence" value="ECO:0007669"/>
    <property type="project" value="UniProtKB-KW"/>
</dbReference>
<evidence type="ECO:0000313" key="18">
    <source>
        <dbReference type="EMBL" id="EHC08918.1"/>
    </source>
</evidence>
<keyword evidence="5" id="KW-0762">Sugar transport</keyword>
<dbReference type="AlphaFoldDB" id="G6FZI9"/>
<keyword evidence="7" id="KW-0732">Signal</keyword>
<dbReference type="PATRIC" id="fig|741277.3.peg.3798"/>
<evidence type="ECO:0000259" key="16">
    <source>
        <dbReference type="Pfam" id="PF10531"/>
    </source>
</evidence>